<reference evidence="1 2" key="2">
    <citation type="journal article" date="2022" name="Mol. Ecol. Resour.">
        <title>The genomes of chicory, endive, great burdock and yacon provide insights into Asteraceae paleo-polyploidization history and plant inulin production.</title>
        <authorList>
            <person name="Fan W."/>
            <person name="Wang S."/>
            <person name="Wang H."/>
            <person name="Wang A."/>
            <person name="Jiang F."/>
            <person name="Liu H."/>
            <person name="Zhao H."/>
            <person name="Xu D."/>
            <person name="Zhang Y."/>
        </authorList>
    </citation>
    <scope>NUCLEOTIDE SEQUENCE [LARGE SCALE GENOMIC DNA]</scope>
    <source>
        <strain evidence="2">cv. Niubang</strain>
    </source>
</reference>
<dbReference type="EMBL" id="CM042053">
    <property type="protein sequence ID" value="KAI3715213.1"/>
    <property type="molecule type" value="Genomic_DNA"/>
</dbReference>
<sequence length="590" mass="67760">MAALAKTLALMTRQFNRGLKKPEYRGREERDDRSRGYGEARRLGREETEEQGKKKGVDRAECRSSANKGKPTRDAAFYKKKAEYYTQRSLMVEQENLETDESSDEDNTLFCGKAEVHFSDNESEVSTSNSCNSDFENKLFEIQIDLLAYKNTCSNLEKKIAFFERETRLLTKEKDKLYLENKTLTSEHTSIKKGFKEKISNLDKALKEKVKELKKCESDCLNAISLKNVFQKEREALHRDLFDRDLKIKKYQDAQKITEKVNTQIGRRGIGFDDVDPYTGNKRNKSFKKQHVPIWYLDSGCSRHMTGDRGLLSSYKEKLGGGSVTFGDNKKGQIKGYGVIAKGDIDVNRVAYVDGLKHNLLSVSQLCDNGLDEMFKRHEFEMSIMGELTFFLGLQVKQTTEGIFINQSKYVSDILEKYKLSDSSPMKTPMVTGSSLHADPEGKSLECKLYRGMIGSLLYLKGTKNLGLWYPENSGFDLMAYIDSDYEGCKLDRKIMWMRTQLRDYGFDIEKIPILCDSKSAIAISANPVQHSKTKHIDIRYHFLKHHVEHGTIEMYFVPTDYQLVDHFTKALDEKRFTFLVGKIGMLNMS</sequence>
<proteinExistence type="predicted"/>
<protein>
    <submittedName>
        <fullName evidence="1">Uncharacterized protein</fullName>
    </submittedName>
</protein>
<organism evidence="1 2">
    <name type="scientific">Arctium lappa</name>
    <name type="common">Greater burdock</name>
    <name type="synonym">Lappa major</name>
    <dbReference type="NCBI Taxonomy" id="4217"/>
    <lineage>
        <taxon>Eukaryota</taxon>
        <taxon>Viridiplantae</taxon>
        <taxon>Streptophyta</taxon>
        <taxon>Embryophyta</taxon>
        <taxon>Tracheophyta</taxon>
        <taxon>Spermatophyta</taxon>
        <taxon>Magnoliopsida</taxon>
        <taxon>eudicotyledons</taxon>
        <taxon>Gunneridae</taxon>
        <taxon>Pentapetalae</taxon>
        <taxon>asterids</taxon>
        <taxon>campanulids</taxon>
        <taxon>Asterales</taxon>
        <taxon>Asteraceae</taxon>
        <taxon>Carduoideae</taxon>
        <taxon>Cardueae</taxon>
        <taxon>Arctiinae</taxon>
        <taxon>Arctium</taxon>
    </lineage>
</organism>
<accession>A0ACB9AZG2</accession>
<name>A0ACB9AZG2_ARCLA</name>
<reference evidence="2" key="1">
    <citation type="journal article" date="2022" name="Mol. Ecol. Resour.">
        <title>The genomes of chicory, endive, great burdock and yacon provide insights into Asteraceae palaeo-polyploidization history and plant inulin production.</title>
        <authorList>
            <person name="Fan W."/>
            <person name="Wang S."/>
            <person name="Wang H."/>
            <person name="Wang A."/>
            <person name="Jiang F."/>
            <person name="Liu H."/>
            <person name="Zhao H."/>
            <person name="Xu D."/>
            <person name="Zhang Y."/>
        </authorList>
    </citation>
    <scope>NUCLEOTIDE SEQUENCE [LARGE SCALE GENOMIC DNA]</scope>
    <source>
        <strain evidence="2">cv. Niubang</strain>
    </source>
</reference>
<evidence type="ECO:0000313" key="1">
    <source>
        <dbReference type="EMBL" id="KAI3715213.1"/>
    </source>
</evidence>
<comment type="caution">
    <text evidence="1">The sequence shown here is derived from an EMBL/GenBank/DDBJ whole genome shotgun (WGS) entry which is preliminary data.</text>
</comment>
<evidence type="ECO:0000313" key="2">
    <source>
        <dbReference type="Proteomes" id="UP001055879"/>
    </source>
</evidence>
<dbReference type="Proteomes" id="UP001055879">
    <property type="component" value="Linkage Group LG07"/>
</dbReference>
<keyword evidence="2" id="KW-1185">Reference proteome</keyword>
<gene>
    <name evidence="1" type="ORF">L6452_22185</name>
</gene>